<evidence type="ECO:0000259" key="16">
    <source>
        <dbReference type="PROSITE" id="PS50109"/>
    </source>
</evidence>
<evidence type="ECO:0000256" key="8">
    <source>
        <dbReference type="ARBA" id="ARBA00022741"/>
    </source>
</evidence>
<comment type="caution">
    <text evidence="18">The sequence shown here is derived from an EMBL/GenBank/DDBJ whole genome shotgun (WGS) entry which is preliminary data.</text>
</comment>
<dbReference type="InterPro" id="IPR003661">
    <property type="entry name" value="HisK_dim/P_dom"/>
</dbReference>
<evidence type="ECO:0000256" key="1">
    <source>
        <dbReference type="ARBA" id="ARBA00000085"/>
    </source>
</evidence>
<keyword evidence="12" id="KW-0902">Two-component regulatory system</keyword>
<comment type="catalytic activity">
    <reaction evidence="1">
        <text>ATP + protein L-histidine = ADP + protein N-phospho-L-histidine.</text>
        <dbReference type="EC" id="2.7.13.3"/>
    </reaction>
</comment>
<evidence type="ECO:0000256" key="6">
    <source>
        <dbReference type="ARBA" id="ARBA00022679"/>
    </source>
</evidence>
<dbReference type="Proteomes" id="UP000216411">
    <property type="component" value="Unassembled WGS sequence"/>
</dbReference>
<evidence type="ECO:0000313" key="18">
    <source>
        <dbReference type="EMBL" id="PXV95406.1"/>
    </source>
</evidence>
<dbReference type="Gene3D" id="6.10.340.10">
    <property type="match status" value="1"/>
</dbReference>
<dbReference type="PANTHER" id="PTHR45528:SF1">
    <property type="entry name" value="SENSOR HISTIDINE KINASE CPXA"/>
    <property type="match status" value="1"/>
</dbReference>
<dbReference type="SMART" id="SM00388">
    <property type="entry name" value="HisKA"/>
    <property type="match status" value="1"/>
</dbReference>
<reference evidence="18 21" key="2">
    <citation type="submission" date="2018-05" db="EMBL/GenBank/DDBJ databases">
        <title>Genomic Encyclopedia of Type Strains, Phase IV (KMG-IV): sequencing the most valuable type-strain genomes for metagenomic binning, comparative biology and taxonomic classification.</title>
        <authorList>
            <person name="Goeker M."/>
        </authorList>
    </citation>
    <scope>NUCLEOTIDE SEQUENCE [LARGE SCALE GENOMIC DNA]</scope>
    <source>
        <strain evidence="18 21">DSM 28816</strain>
    </source>
</reference>
<dbReference type="AlphaFoldDB" id="A0A318EWG0"/>
<evidence type="ECO:0000256" key="11">
    <source>
        <dbReference type="ARBA" id="ARBA00022989"/>
    </source>
</evidence>
<dbReference type="InterPro" id="IPR004358">
    <property type="entry name" value="Sig_transdc_His_kin-like_C"/>
</dbReference>
<dbReference type="SUPFAM" id="SSF55874">
    <property type="entry name" value="ATPase domain of HSP90 chaperone/DNA topoisomerase II/histidine kinase"/>
    <property type="match status" value="1"/>
</dbReference>
<feature type="region of interest" description="Disordered" evidence="14">
    <location>
        <begin position="124"/>
        <end position="185"/>
    </location>
</feature>
<evidence type="ECO:0000256" key="5">
    <source>
        <dbReference type="ARBA" id="ARBA00022553"/>
    </source>
</evidence>
<dbReference type="Gene3D" id="1.10.287.130">
    <property type="match status" value="1"/>
</dbReference>
<dbReference type="Proteomes" id="UP000247523">
    <property type="component" value="Unassembled WGS sequence"/>
</dbReference>
<dbReference type="PROSITE" id="PS50885">
    <property type="entry name" value="HAMP"/>
    <property type="match status" value="1"/>
</dbReference>
<evidence type="ECO:0000313" key="20">
    <source>
        <dbReference type="Proteomes" id="UP000216411"/>
    </source>
</evidence>
<dbReference type="Pfam" id="PF02518">
    <property type="entry name" value="HATPase_c"/>
    <property type="match status" value="1"/>
</dbReference>
<dbReference type="RefSeq" id="WP_110289936.1">
    <property type="nucleotide sequence ID" value="NZ_NOKA02000002.1"/>
</dbReference>
<dbReference type="GO" id="GO:0000155">
    <property type="term" value="F:phosphorelay sensor kinase activity"/>
    <property type="evidence" value="ECO:0007669"/>
    <property type="project" value="InterPro"/>
</dbReference>
<evidence type="ECO:0000256" key="4">
    <source>
        <dbReference type="ARBA" id="ARBA00022475"/>
    </source>
</evidence>
<reference evidence="19" key="3">
    <citation type="submission" date="2018-07" db="EMBL/GenBank/DDBJ databases">
        <authorList>
            <person name="Quirk P.G."/>
            <person name="Krulwich T.A."/>
        </authorList>
    </citation>
    <scope>NUCLEOTIDE SEQUENCE</scope>
    <source>
        <strain evidence="19">CCRI-19302</strain>
    </source>
</reference>
<protein>
    <recommendedName>
        <fullName evidence="3">histidine kinase</fullName>
        <ecNumber evidence="3">2.7.13.3</ecNumber>
    </recommendedName>
</protein>
<dbReference type="SMART" id="SM00387">
    <property type="entry name" value="HATPase_c"/>
    <property type="match status" value="1"/>
</dbReference>
<keyword evidence="10" id="KW-0067">ATP-binding</keyword>
<evidence type="ECO:0000256" key="12">
    <source>
        <dbReference type="ARBA" id="ARBA00023012"/>
    </source>
</evidence>
<sequence length="536" mass="60841">MKYEKISLKWKVFQYLLGFTAILLVLLWMFQTVYLDTFYTAIKKNELDQALRVLKEHMDDEDLQSTIDTISGDYEIYILVSESDGSKLYASEYSRSYNVISKDKIKDYFKECKETGEKIVINHKAPSNMELGDENILPNDSSADESENQEGQEDQGSDSESERSSDAPSNKPSDIPSSDLSDRPKDFGNKPFFNFKSNDDYQNVTYADIATLDGEECIVMVNAQLTPVDATVHTIQVQLICISVIMIILSLIIALLVSKKISRSIVKVNQTAKQLAKGDFQVIFNGKDYKEIAELSDTLNSTAKELGRAENLQRELIANVSHDLRTPLTMIIAYSEVMRDLPDENTSENIQVVIDESRRLTNLVNDMLDISKLQAGVVESKVEEYNLTESIKLVITRYAKLIEQDGYMVSFEYNESVIVEADEFKIYQVIYNLINNAINYTGKDKSVIVKQIVSGDRVRIEVTDTGIGISENDIKYVWERYYKVDKTHKRAVMGTGLGLSIVKNILELHGAKYGVKSQVNQGSTFWFELNHIKVFN</sequence>
<accession>A0A318EWG0</accession>
<dbReference type="InterPro" id="IPR036890">
    <property type="entry name" value="HATPase_C_sf"/>
</dbReference>
<keyword evidence="11 15" id="KW-1133">Transmembrane helix</keyword>
<dbReference type="GO" id="GO:0005886">
    <property type="term" value="C:plasma membrane"/>
    <property type="evidence" value="ECO:0007669"/>
    <property type="project" value="UniProtKB-SubCell"/>
</dbReference>
<keyword evidence="7 15" id="KW-0812">Transmembrane</keyword>
<dbReference type="OrthoDB" id="9762826at2"/>
<evidence type="ECO:0000256" key="15">
    <source>
        <dbReference type="SAM" id="Phobius"/>
    </source>
</evidence>
<feature type="transmembrane region" description="Helical" evidence="15">
    <location>
        <begin position="237"/>
        <end position="257"/>
    </location>
</feature>
<keyword evidence="8" id="KW-0547">Nucleotide-binding</keyword>
<evidence type="ECO:0000256" key="14">
    <source>
        <dbReference type="SAM" id="MobiDB-lite"/>
    </source>
</evidence>
<evidence type="ECO:0000256" key="3">
    <source>
        <dbReference type="ARBA" id="ARBA00012438"/>
    </source>
</evidence>
<feature type="compositionally biased region" description="Acidic residues" evidence="14">
    <location>
        <begin position="142"/>
        <end position="159"/>
    </location>
</feature>
<evidence type="ECO:0000313" key="21">
    <source>
        <dbReference type="Proteomes" id="UP000247523"/>
    </source>
</evidence>
<name>A0A318EWG0_9FIRM</name>
<keyword evidence="4" id="KW-1003">Cell membrane</keyword>
<evidence type="ECO:0000256" key="9">
    <source>
        <dbReference type="ARBA" id="ARBA00022777"/>
    </source>
</evidence>
<organism evidence="18 21">
    <name type="scientific">Lachnotalea glycerini</name>
    <dbReference type="NCBI Taxonomy" id="1763509"/>
    <lineage>
        <taxon>Bacteria</taxon>
        <taxon>Bacillati</taxon>
        <taxon>Bacillota</taxon>
        <taxon>Clostridia</taxon>
        <taxon>Lachnospirales</taxon>
        <taxon>Lachnospiraceae</taxon>
        <taxon>Lachnotalea</taxon>
    </lineage>
</organism>
<dbReference type="EC" id="2.7.13.3" evidence="3"/>
<dbReference type="InterPro" id="IPR050398">
    <property type="entry name" value="HssS/ArlS-like"/>
</dbReference>
<dbReference type="InterPro" id="IPR003594">
    <property type="entry name" value="HATPase_dom"/>
</dbReference>
<dbReference type="FunFam" id="3.30.565.10:FF:000006">
    <property type="entry name" value="Sensor histidine kinase WalK"/>
    <property type="match status" value="1"/>
</dbReference>
<dbReference type="InterPro" id="IPR036097">
    <property type="entry name" value="HisK_dim/P_sf"/>
</dbReference>
<evidence type="ECO:0000259" key="17">
    <source>
        <dbReference type="PROSITE" id="PS50885"/>
    </source>
</evidence>
<proteinExistence type="predicted"/>
<dbReference type="PROSITE" id="PS50109">
    <property type="entry name" value="HIS_KIN"/>
    <property type="match status" value="1"/>
</dbReference>
<evidence type="ECO:0000256" key="2">
    <source>
        <dbReference type="ARBA" id="ARBA00004651"/>
    </source>
</evidence>
<keyword evidence="6" id="KW-0808">Transferase</keyword>
<dbReference type="CDD" id="cd00075">
    <property type="entry name" value="HATPase"/>
    <property type="match status" value="1"/>
</dbReference>
<reference evidence="19 20" key="1">
    <citation type="journal article" date="2017" name="Genome Announc.">
        <title>Draft Genome Sequence of a Sporulating and Motile Strain of Lachnotalea glycerini Isolated from Water in Quebec City, Canada.</title>
        <authorList>
            <person name="Maheux A.F."/>
            <person name="Boudreau D.K."/>
            <person name="Berube E."/>
            <person name="Boissinot M."/>
            <person name="Raymond F."/>
            <person name="Brodeur S."/>
            <person name="Corbeil J."/>
            <person name="Isabel S."/>
            <person name="Omar R.F."/>
            <person name="Bergeron M.G."/>
        </authorList>
    </citation>
    <scope>NUCLEOTIDE SEQUENCE [LARGE SCALE GENOMIC DNA]</scope>
    <source>
        <strain evidence="19 20">CCRI-19302</strain>
    </source>
</reference>
<evidence type="ECO:0000256" key="7">
    <source>
        <dbReference type="ARBA" id="ARBA00022692"/>
    </source>
</evidence>
<keyword evidence="13 15" id="KW-0472">Membrane</keyword>
<comment type="subcellular location">
    <subcellularLocation>
        <location evidence="2">Cell membrane</location>
        <topology evidence="2">Multi-pass membrane protein</topology>
    </subcellularLocation>
</comment>
<feature type="domain" description="Histidine kinase" evidence="16">
    <location>
        <begin position="319"/>
        <end position="533"/>
    </location>
</feature>
<dbReference type="EMBL" id="QICS01000001">
    <property type="protein sequence ID" value="PXV95406.1"/>
    <property type="molecule type" value="Genomic_DNA"/>
</dbReference>
<dbReference type="SUPFAM" id="SSF47384">
    <property type="entry name" value="Homodimeric domain of signal transducing histidine kinase"/>
    <property type="match status" value="1"/>
</dbReference>
<keyword evidence="9 18" id="KW-0418">Kinase</keyword>
<evidence type="ECO:0000256" key="13">
    <source>
        <dbReference type="ARBA" id="ARBA00023136"/>
    </source>
</evidence>
<evidence type="ECO:0000313" key="19">
    <source>
        <dbReference type="EMBL" id="RDY32727.1"/>
    </source>
</evidence>
<dbReference type="CDD" id="cd00082">
    <property type="entry name" value="HisKA"/>
    <property type="match status" value="1"/>
</dbReference>
<dbReference type="Pfam" id="PF00512">
    <property type="entry name" value="HisKA"/>
    <property type="match status" value="1"/>
</dbReference>
<keyword evidence="5" id="KW-0597">Phosphoprotein</keyword>
<keyword evidence="20" id="KW-1185">Reference proteome</keyword>
<dbReference type="GO" id="GO:0005524">
    <property type="term" value="F:ATP binding"/>
    <property type="evidence" value="ECO:0007669"/>
    <property type="project" value="UniProtKB-KW"/>
</dbReference>
<feature type="compositionally biased region" description="Polar residues" evidence="14">
    <location>
        <begin position="166"/>
        <end position="179"/>
    </location>
</feature>
<dbReference type="PANTHER" id="PTHR45528">
    <property type="entry name" value="SENSOR HISTIDINE KINASE CPXA"/>
    <property type="match status" value="1"/>
</dbReference>
<dbReference type="EMBL" id="NOKA02000002">
    <property type="protein sequence ID" value="RDY32727.1"/>
    <property type="molecule type" value="Genomic_DNA"/>
</dbReference>
<dbReference type="Gene3D" id="3.30.565.10">
    <property type="entry name" value="Histidine kinase-like ATPase, C-terminal domain"/>
    <property type="match status" value="1"/>
</dbReference>
<evidence type="ECO:0000256" key="10">
    <source>
        <dbReference type="ARBA" id="ARBA00022840"/>
    </source>
</evidence>
<gene>
    <name evidence="18" type="ORF">C8E03_10135</name>
    <name evidence="19" type="ORF">CG710_001990</name>
</gene>
<dbReference type="FunFam" id="1.10.287.130:FF:000001">
    <property type="entry name" value="Two-component sensor histidine kinase"/>
    <property type="match status" value="1"/>
</dbReference>
<feature type="transmembrane region" description="Helical" evidence="15">
    <location>
        <begin position="12"/>
        <end position="30"/>
    </location>
</feature>
<dbReference type="PRINTS" id="PR00344">
    <property type="entry name" value="BCTRLSENSOR"/>
</dbReference>
<dbReference type="InterPro" id="IPR005467">
    <property type="entry name" value="His_kinase_dom"/>
</dbReference>
<feature type="domain" description="HAMP" evidence="17">
    <location>
        <begin position="259"/>
        <end position="311"/>
    </location>
</feature>
<dbReference type="InterPro" id="IPR003660">
    <property type="entry name" value="HAMP_dom"/>
</dbReference>